<reference evidence="1 2" key="2">
    <citation type="journal article" date="2017" name="Front. Plant Sci.">
        <title>Gene Classification and Mining of Molecular Markers Useful in Red Clover (Trifolium pratense) Breeding.</title>
        <authorList>
            <person name="Istvanek J."/>
            <person name="Dluhosova J."/>
            <person name="Dluhos P."/>
            <person name="Patkova L."/>
            <person name="Nedelnik J."/>
            <person name="Repkova J."/>
        </authorList>
    </citation>
    <scope>NUCLEOTIDE SEQUENCE [LARGE SCALE GENOMIC DNA]</scope>
    <source>
        <strain evidence="2">cv. Tatra</strain>
        <tissue evidence="1">Young leaves</tissue>
    </source>
</reference>
<protein>
    <submittedName>
        <fullName evidence="1">Putative disease resistance protein (TIR-NBS-LRR class)</fullName>
    </submittedName>
</protein>
<sequence>QQVPLPKCQPEQQATAAPEAIGTALGAQILDALGVVTTNFFKLEQIVTARLNAVAVRLEELEAAMAQIPRGLNSESTNVES</sequence>
<proteinExistence type="predicted"/>
<dbReference type="EMBL" id="ASHM01052304">
    <property type="protein sequence ID" value="PNX86850.1"/>
    <property type="molecule type" value="Genomic_DNA"/>
</dbReference>
<evidence type="ECO:0000313" key="2">
    <source>
        <dbReference type="Proteomes" id="UP000236291"/>
    </source>
</evidence>
<feature type="non-terminal residue" evidence="1">
    <location>
        <position position="1"/>
    </location>
</feature>
<dbReference type="ExpressionAtlas" id="A0A2K3M7V4">
    <property type="expression patterns" value="baseline"/>
</dbReference>
<gene>
    <name evidence="1" type="ORF">L195_g042933</name>
</gene>
<reference evidence="1 2" key="1">
    <citation type="journal article" date="2014" name="Am. J. Bot.">
        <title>Genome assembly and annotation for red clover (Trifolium pratense; Fabaceae).</title>
        <authorList>
            <person name="Istvanek J."/>
            <person name="Jaros M."/>
            <person name="Krenek A."/>
            <person name="Repkova J."/>
        </authorList>
    </citation>
    <scope>NUCLEOTIDE SEQUENCE [LARGE SCALE GENOMIC DNA]</scope>
    <source>
        <strain evidence="2">cv. Tatra</strain>
        <tissue evidence="1">Young leaves</tissue>
    </source>
</reference>
<comment type="caution">
    <text evidence="1">The sequence shown here is derived from an EMBL/GenBank/DDBJ whole genome shotgun (WGS) entry which is preliminary data.</text>
</comment>
<name>A0A2K3M7V4_TRIPR</name>
<evidence type="ECO:0000313" key="1">
    <source>
        <dbReference type="EMBL" id="PNX86850.1"/>
    </source>
</evidence>
<accession>A0A2K3M7V4</accession>
<dbReference type="Proteomes" id="UP000236291">
    <property type="component" value="Unassembled WGS sequence"/>
</dbReference>
<organism evidence="1 2">
    <name type="scientific">Trifolium pratense</name>
    <name type="common">Red clover</name>
    <dbReference type="NCBI Taxonomy" id="57577"/>
    <lineage>
        <taxon>Eukaryota</taxon>
        <taxon>Viridiplantae</taxon>
        <taxon>Streptophyta</taxon>
        <taxon>Embryophyta</taxon>
        <taxon>Tracheophyta</taxon>
        <taxon>Spermatophyta</taxon>
        <taxon>Magnoliopsida</taxon>
        <taxon>eudicotyledons</taxon>
        <taxon>Gunneridae</taxon>
        <taxon>Pentapetalae</taxon>
        <taxon>rosids</taxon>
        <taxon>fabids</taxon>
        <taxon>Fabales</taxon>
        <taxon>Fabaceae</taxon>
        <taxon>Papilionoideae</taxon>
        <taxon>50 kb inversion clade</taxon>
        <taxon>NPAAA clade</taxon>
        <taxon>Hologalegina</taxon>
        <taxon>IRL clade</taxon>
        <taxon>Trifolieae</taxon>
        <taxon>Trifolium</taxon>
    </lineage>
</organism>
<dbReference type="AlphaFoldDB" id="A0A2K3M7V4"/>